<evidence type="ECO:0000313" key="1">
    <source>
        <dbReference type="EMBL" id="KIK56954.1"/>
    </source>
</evidence>
<proteinExistence type="predicted"/>
<organism evidence="1 2">
    <name type="scientific">Collybiopsis luxurians FD-317 M1</name>
    <dbReference type="NCBI Taxonomy" id="944289"/>
    <lineage>
        <taxon>Eukaryota</taxon>
        <taxon>Fungi</taxon>
        <taxon>Dikarya</taxon>
        <taxon>Basidiomycota</taxon>
        <taxon>Agaricomycotina</taxon>
        <taxon>Agaricomycetes</taxon>
        <taxon>Agaricomycetidae</taxon>
        <taxon>Agaricales</taxon>
        <taxon>Marasmiineae</taxon>
        <taxon>Omphalotaceae</taxon>
        <taxon>Collybiopsis</taxon>
        <taxon>Collybiopsis luxurians</taxon>
    </lineage>
</organism>
<dbReference type="HOGENOM" id="CLU_1461480_0_0_1"/>
<dbReference type="AlphaFoldDB" id="A0A0D0C3L3"/>
<dbReference type="Proteomes" id="UP000053593">
    <property type="component" value="Unassembled WGS sequence"/>
</dbReference>
<keyword evidence="2" id="KW-1185">Reference proteome</keyword>
<accession>A0A0D0C3L3</accession>
<reference evidence="1 2" key="1">
    <citation type="submission" date="2014-04" db="EMBL/GenBank/DDBJ databases">
        <title>Evolutionary Origins and Diversification of the Mycorrhizal Mutualists.</title>
        <authorList>
            <consortium name="DOE Joint Genome Institute"/>
            <consortium name="Mycorrhizal Genomics Consortium"/>
            <person name="Kohler A."/>
            <person name="Kuo A."/>
            <person name="Nagy L.G."/>
            <person name="Floudas D."/>
            <person name="Copeland A."/>
            <person name="Barry K.W."/>
            <person name="Cichocki N."/>
            <person name="Veneault-Fourrey C."/>
            <person name="LaButti K."/>
            <person name="Lindquist E.A."/>
            <person name="Lipzen A."/>
            <person name="Lundell T."/>
            <person name="Morin E."/>
            <person name="Murat C."/>
            <person name="Riley R."/>
            <person name="Ohm R."/>
            <person name="Sun H."/>
            <person name="Tunlid A."/>
            <person name="Henrissat B."/>
            <person name="Grigoriev I.V."/>
            <person name="Hibbett D.S."/>
            <person name="Martin F."/>
        </authorList>
    </citation>
    <scope>NUCLEOTIDE SEQUENCE [LARGE SCALE GENOMIC DNA]</scope>
    <source>
        <strain evidence="1 2">FD-317 M1</strain>
    </source>
</reference>
<evidence type="ECO:0000313" key="2">
    <source>
        <dbReference type="Proteomes" id="UP000053593"/>
    </source>
</evidence>
<dbReference type="EMBL" id="KN834794">
    <property type="protein sequence ID" value="KIK56954.1"/>
    <property type="molecule type" value="Genomic_DNA"/>
</dbReference>
<gene>
    <name evidence="1" type="ORF">GYMLUDRAFT_777305</name>
</gene>
<name>A0A0D0C3L3_9AGAR</name>
<protein>
    <submittedName>
        <fullName evidence="1">Uncharacterized protein</fullName>
    </submittedName>
</protein>
<sequence length="185" mass="21041">MPTPSVPLMYQVPFISSVLHPKFTHQNSCCNRPSPELKLAMRKSLILSTPETDMLIGSASLIVPGHRQFHPVSRRSPPPFFPLYVSMPQMLDYMITIVYSYILVVRLYSHQYACFEGVLFFGSSDQCIACSYMLFLFRRTISFPALLLGSLTLIVENRFRSGSILGHTYTCFSHHCVILTLPTRI</sequence>